<dbReference type="AlphaFoldDB" id="Q7UZ21"/>
<reference evidence="2 3" key="1">
    <citation type="journal article" date="2003" name="Proc. Natl. Acad. Sci. U.S.A.">
        <title>Complete genome sequence of the marine planctomycete Pirellula sp. strain 1.</title>
        <authorList>
            <person name="Gloeckner F.O."/>
            <person name="Kube M."/>
            <person name="Bauer M."/>
            <person name="Teeling H."/>
            <person name="Lombardot T."/>
            <person name="Ludwig W."/>
            <person name="Gade D."/>
            <person name="Beck A."/>
            <person name="Borzym K."/>
            <person name="Heitmann K."/>
            <person name="Rabus R."/>
            <person name="Schlesner H."/>
            <person name="Amann R."/>
            <person name="Reinhardt R."/>
        </authorList>
    </citation>
    <scope>NUCLEOTIDE SEQUENCE [LARGE SCALE GENOMIC DNA]</scope>
    <source>
        <strain evidence="3">DSM 10527 / NCIMB 13988 / SH1</strain>
    </source>
</reference>
<accession>Q7UZ21</accession>
<keyword evidence="3" id="KW-1185">Reference proteome</keyword>
<dbReference type="STRING" id="243090.RB250"/>
<evidence type="ECO:0000256" key="1">
    <source>
        <dbReference type="SAM" id="MobiDB-lite"/>
    </source>
</evidence>
<dbReference type="Proteomes" id="UP000001025">
    <property type="component" value="Chromosome"/>
</dbReference>
<dbReference type="EMBL" id="BX294133">
    <property type="protein sequence ID" value="CAD71465.1"/>
    <property type="molecule type" value="Genomic_DNA"/>
</dbReference>
<evidence type="ECO:0000313" key="3">
    <source>
        <dbReference type="Proteomes" id="UP000001025"/>
    </source>
</evidence>
<feature type="compositionally biased region" description="Basic residues" evidence="1">
    <location>
        <begin position="34"/>
        <end position="50"/>
    </location>
</feature>
<protein>
    <submittedName>
        <fullName evidence="2">Uncharacterized protein</fullName>
    </submittedName>
</protein>
<name>Q7UZ21_RHOBA</name>
<organism evidence="2 3">
    <name type="scientific">Rhodopirellula baltica (strain DSM 10527 / NCIMB 13988 / SH1)</name>
    <dbReference type="NCBI Taxonomy" id="243090"/>
    <lineage>
        <taxon>Bacteria</taxon>
        <taxon>Pseudomonadati</taxon>
        <taxon>Planctomycetota</taxon>
        <taxon>Planctomycetia</taxon>
        <taxon>Pirellulales</taxon>
        <taxon>Pirellulaceae</taxon>
        <taxon>Rhodopirellula</taxon>
    </lineage>
</organism>
<evidence type="ECO:0000313" key="2">
    <source>
        <dbReference type="EMBL" id="CAD71465.1"/>
    </source>
</evidence>
<sequence>MIRENRVFLTQPDPFLTEVFQLVGRGIRLLHFKGSSAKHHKSRPQNRSRRCPLGLVSGSPQRTPGDAWGYLRAAPLGRRTEQVPTS</sequence>
<feature type="region of interest" description="Disordered" evidence="1">
    <location>
        <begin position="34"/>
        <end position="58"/>
    </location>
</feature>
<dbReference type="InParanoid" id="Q7UZ21"/>
<proteinExistence type="predicted"/>
<dbReference type="KEGG" id="rba:RB250"/>
<dbReference type="EnsemblBacteria" id="CAD71465">
    <property type="protein sequence ID" value="CAD71465"/>
    <property type="gene ID" value="RB250"/>
</dbReference>
<gene>
    <name evidence="2" type="ordered locus">RB250</name>
</gene>
<dbReference type="HOGENOM" id="CLU_2495773_0_0_0"/>